<feature type="chain" id="PRO_5035439975" evidence="2">
    <location>
        <begin position="24"/>
        <end position="365"/>
    </location>
</feature>
<feature type="domain" description="Right handed beta helix" evidence="3">
    <location>
        <begin position="200"/>
        <end position="355"/>
    </location>
</feature>
<evidence type="ECO:0000256" key="2">
    <source>
        <dbReference type="SAM" id="SignalP"/>
    </source>
</evidence>
<accession>A0A8K0TGI3</accession>
<organism evidence="4 5">
    <name type="scientific">Plectosphaerella cucumerina</name>
    <dbReference type="NCBI Taxonomy" id="40658"/>
    <lineage>
        <taxon>Eukaryota</taxon>
        <taxon>Fungi</taxon>
        <taxon>Dikarya</taxon>
        <taxon>Ascomycota</taxon>
        <taxon>Pezizomycotina</taxon>
        <taxon>Sordariomycetes</taxon>
        <taxon>Hypocreomycetidae</taxon>
        <taxon>Glomerellales</taxon>
        <taxon>Plectosphaerellaceae</taxon>
        <taxon>Plectosphaerella</taxon>
    </lineage>
</organism>
<feature type="signal peptide" evidence="2">
    <location>
        <begin position="1"/>
        <end position="23"/>
    </location>
</feature>
<name>A0A8K0TGI3_9PEZI</name>
<dbReference type="SUPFAM" id="SSF51126">
    <property type="entry name" value="Pectin lyase-like"/>
    <property type="match status" value="1"/>
</dbReference>
<comment type="caution">
    <text evidence="4">The sequence shown here is derived from an EMBL/GenBank/DDBJ whole genome shotgun (WGS) entry which is preliminary data.</text>
</comment>
<keyword evidence="2" id="KW-0732">Signal</keyword>
<dbReference type="OrthoDB" id="3488255at2759"/>
<dbReference type="InterPro" id="IPR011050">
    <property type="entry name" value="Pectin_lyase_fold/virulence"/>
</dbReference>
<dbReference type="InterPro" id="IPR039448">
    <property type="entry name" value="Beta_helix"/>
</dbReference>
<gene>
    <name evidence="4" type="ORF">B0T11DRAFT_76698</name>
</gene>
<dbReference type="InterPro" id="IPR051550">
    <property type="entry name" value="SCF-Subunits/Alg-Epimerases"/>
</dbReference>
<proteinExistence type="predicted"/>
<dbReference type="SMART" id="SM00710">
    <property type="entry name" value="PbH1"/>
    <property type="match status" value="7"/>
</dbReference>
<keyword evidence="5" id="KW-1185">Reference proteome</keyword>
<evidence type="ECO:0000256" key="1">
    <source>
        <dbReference type="ARBA" id="ARBA00022737"/>
    </source>
</evidence>
<dbReference type="Pfam" id="PF13229">
    <property type="entry name" value="Beta_helix"/>
    <property type="match status" value="1"/>
</dbReference>
<dbReference type="GO" id="GO:0016829">
    <property type="term" value="F:lyase activity"/>
    <property type="evidence" value="ECO:0007669"/>
    <property type="project" value="UniProtKB-KW"/>
</dbReference>
<dbReference type="PANTHER" id="PTHR22990">
    <property type="entry name" value="F-BOX ONLY PROTEIN"/>
    <property type="match status" value="1"/>
</dbReference>
<evidence type="ECO:0000313" key="5">
    <source>
        <dbReference type="Proteomes" id="UP000813385"/>
    </source>
</evidence>
<dbReference type="InterPro" id="IPR012334">
    <property type="entry name" value="Pectin_lyas_fold"/>
</dbReference>
<dbReference type="PANTHER" id="PTHR22990:SF15">
    <property type="entry name" value="F-BOX ONLY PROTEIN 10"/>
    <property type="match status" value="1"/>
</dbReference>
<dbReference type="Gene3D" id="2.160.20.10">
    <property type="entry name" value="Single-stranded right-handed beta-helix, Pectin lyase-like"/>
    <property type="match status" value="2"/>
</dbReference>
<dbReference type="EMBL" id="JAGPXD010000003">
    <property type="protein sequence ID" value="KAH7361674.1"/>
    <property type="molecule type" value="Genomic_DNA"/>
</dbReference>
<keyword evidence="1" id="KW-0677">Repeat</keyword>
<protein>
    <submittedName>
        <fullName evidence="4">Pectin lyase fold/virulence factor</fullName>
    </submittedName>
</protein>
<evidence type="ECO:0000259" key="3">
    <source>
        <dbReference type="Pfam" id="PF13229"/>
    </source>
</evidence>
<evidence type="ECO:0000313" key="4">
    <source>
        <dbReference type="EMBL" id="KAH7361674.1"/>
    </source>
</evidence>
<sequence>MAKLQFISCLLATAALLSGVAEAGGHGDRRPTYVKHPASIQKALDRAKPYDTIVVGAGTYEEHLTIRKDGITLIGKDAILVPPTKPGCGLPNDCLGLAGNLTVQLTAGICIQGKDIDLLPYEKEHRKVQNVGRYVKDVTVEGFDVRGFDGLNIAVLGAKDTKVLRNTVSDGGQYGILTVGSKSTLIKENRVKSASLLFIAICMDDKSDVHVTKNTISDYGIGLCVQTNGAKVTKNTVSNCCVGAFVDPGIDGARVTDNTISNTNPICGFIPEVAVSGIAVAGAKNTKVSGNKITGITDNGNDKFVAAGIALFDFGFGAVPDVASGNTITNNEVKGNDQDLLVATSGTDNKITKNVCDTPAELCKA</sequence>
<dbReference type="Proteomes" id="UP000813385">
    <property type="component" value="Unassembled WGS sequence"/>
</dbReference>
<dbReference type="AlphaFoldDB" id="A0A8K0TGI3"/>
<reference evidence="4" key="1">
    <citation type="journal article" date="2021" name="Nat. Commun.">
        <title>Genetic determinants of endophytism in the Arabidopsis root mycobiome.</title>
        <authorList>
            <person name="Mesny F."/>
            <person name="Miyauchi S."/>
            <person name="Thiergart T."/>
            <person name="Pickel B."/>
            <person name="Atanasova L."/>
            <person name="Karlsson M."/>
            <person name="Huettel B."/>
            <person name="Barry K.W."/>
            <person name="Haridas S."/>
            <person name="Chen C."/>
            <person name="Bauer D."/>
            <person name="Andreopoulos W."/>
            <person name="Pangilinan J."/>
            <person name="LaButti K."/>
            <person name="Riley R."/>
            <person name="Lipzen A."/>
            <person name="Clum A."/>
            <person name="Drula E."/>
            <person name="Henrissat B."/>
            <person name="Kohler A."/>
            <person name="Grigoriev I.V."/>
            <person name="Martin F.M."/>
            <person name="Hacquard S."/>
        </authorList>
    </citation>
    <scope>NUCLEOTIDE SEQUENCE</scope>
    <source>
        <strain evidence="4">MPI-CAGE-AT-0016</strain>
    </source>
</reference>
<dbReference type="InterPro" id="IPR006626">
    <property type="entry name" value="PbH1"/>
</dbReference>
<keyword evidence="4" id="KW-0456">Lyase</keyword>